<accession>A0A0W0TKQ1</accession>
<proteinExistence type="predicted"/>
<name>A0A0W0TKQ1_LEGER</name>
<dbReference type="Proteomes" id="UP000054773">
    <property type="component" value="Unassembled WGS sequence"/>
</dbReference>
<keyword evidence="2" id="KW-0808">Transferase</keyword>
<dbReference type="GO" id="GO:0004672">
    <property type="term" value="F:protein kinase activity"/>
    <property type="evidence" value="ECO:0007669"/>
    <property type="project" value="InterPro"/>
</dbReference>
<dbReference type="InterPro" id="IPR000719">
    <property type="entry name" value="Prot_kinase_dom"/>
</dbReference>
<evidence type="ECO:0000313" key="3">
    <source>
        <dbReference type="Proteomes" id="UP000054773"/>
    </source>
</evidence>
<dbReference type="SUPFAM" id="SSF56112">
    <property type="entry name" value="Protein kinase-like (PK-like)"/>
    <property type="match status" value="1"/>
</dbReference>
<dbReference type="AlphaFoldDB" id="A0A0W0TKQ1"/>
<reference evidence="2 3" key="1">
    <citation type="submission" date="2015-11" db="EMBL/GenBank/DDBJ databases">
        <title>Genomic analysis of 38 Legionella species identifies large and diverse effector repertoires.</title>
        <authorList>
            <person name="Burstein D."/>
            <person name="Amaro F."/>
            <person name="Zusman T."/>
            <person name="Lifshitz Z."/>
            <person name="Cohen O."/>
            <person name="Gilbert J.A."/>
            <person name="Pupko T."/>
            <person name="Shuman H.A."/>
            <person name="Segal G."/>
        </authorList>
    </citation>
    <scope>NUCLEOTIDE SEQUENCE [LARGE SCALE GENOMIC DNA]</scope>
    <source>
        <strain evidence="2 3">SE-32A-C8</strain>
    </source>
</reference>
<protein>
    <submittedName>
        <fullName evidence="2">Protein kinase domain protein</fullName>
    </submittedName>
</protein>
<evidence type="ECO:0000313" key="2">
    <source>
        <dbReference type="EMBL" id="KTC96163.1"/>
    </source>
</evidence>
<dbReference type="RefSeq" id="WP_058527096.1">
    <property type="nucleotide sequence ID" value="NZ_CAAAHY010000007.1"/>
</dbReference>
<dbReference type="PANTHER" id="PTHR24347">
    <property type="entry name" value="SERINE/THREONINE-PROTEIN KINASE"/>
    <property type="match status" value="1"/>
</dbReference>
<dbReference type="PROSITE" id="PS50011">
    <property type="entry name" value="PROTEIN_KINASE_DOM"/>
    <property type="match status" value="1"/>
</dbReference>
<sequence length="735" mass="83325">MTLYEIRQLLNDYHKKIHFQSYHRIEQLRHYLHQFAGEADEYELTAKDVLDLMKAIPKLVGDNKDLPPIDKLKQSLDTHFLFWIYSVLNDAGLIDEAAFTEIYNLPPEGRQQLVYFLCEFPPQSDLLLGILTFAAKKTNLSEKIESCLRFFQERKQLAFAALALLASKAHEAHCLLKTLNALDSLNCLNEAAFESLTARDSLYQVDEMLDLIRQLNIPATRELVDAIAASSSLNYLVEILPVVLASGKVTLTQSMLIGLLNKDFKFFFVRRSVLMRLGQYDLLNNQTWHYVLKHDVFLVKQILDILAAASLAKGSEALLNRIMSKTIDGYDLVQSLGYLQKAGVLNQQSLESCLQLLPKSPAVSPKKDLLHVFHQLDEAGFMITEPQLTLLFSLSSANIRRLHNRVVNLIHNKQLNPHSFAEALQRTSEKLPPVKEVVADKKSRKVSGAARSQVCVNNGHSFFTSHDKHYDEGGFGKVKKGFPSADAPEPVYSIKKLYEKDKGTAQREGIREVKHHHLLGRQAFYYTLKGITYIVAEWQKGKGLHCYSVDELKKIHMKNRLACLRDGLAQLNTLHEHARVHGDIKEQNFILDFNASSMKLIDFGGSHRQASEKPFAYTPAYADPRISGDHYGRDMYAMGIVAMQLFPELYTVSVDALTTRFKANKVRPTVIEQAVLFLIAAMMRSDFDKRCTSEAALSYCDKLLKAAVLDRNVLEEIKNATITRPNKTVEDVLRM</sequence>
<dbReference type="OrthoDB" id="5630951at2"/>
<dbReference type="Pfam" id="PF00069">
    <property type="entry name" value="Pkinase"/>
    <property type="match status" value="1"/>
</dbReference>
<dbReference type="STRING" id="448.Lery_1955"/>
<dbReference type="PATRIC" id="fig|448.7.peg.2052"/>
<keyword evidence="2" id="KW-0418">Kinase</keyword>
<evidence type="ECO:0000259" key="1">
    <source>
        <dbReference type="PROSITE" id="PS50011"/>
    </source>
</evidence>
<dbReference type="Gene3D" id="1.10.510.10">
    <property type="entry name" value="Transferase(Phosphotransferase) domain 1"/>
    <property type="match status" value="1"/>
</dbReference>
<feature type="domain" description="Protein kinase" evidence="1">
    <location>
        <begin position="464"/>
        <end position="704"/>
    </location>
</feature>
<comment type="caution">
    <text evidence="2">The sequence shown here is derived from an EMBL/GenBank/DDBJ whole genome shotgun (WGS) entry which is preliminary data.</text>
</comment>
<dbReference type="EMBL" id="LNYA01000030">
    <property type="protein sequence ID" value="KTC96163.1"/>
    <property type="molecule type" value="Genomic_DNA"/>
</dbReference>
<dbReference type="GO" id="GO:0005524">
    <property type="term" value="F:ATP binding"/>
    <property type="evidence" value="ECO:0007669"/>
    <property type="project" value="InterPro"/>
</dbReference>
<gene>
    <name evidence="2" type="ORF">Lery_1955</name>
</gene>
<organism evidence="2 3">
    <name type="scientific">Legionella erythra</name>
    <dbReference type="NCBI Taxonomy" id="448"/>
    <lineage>
        <taxon>Bacteria</taxon>
        <taxon>Pseudomonadati</taxon>
        <taxon>Pseudomonadota</taxon>
        <taxon>Gammaproteobacteria</taxon>
        <taxon>Legionellales</taxon>
        <taxon>Legionellaceae</taxon>
        <taxon>Legionella</taxon>
    </lineage>
</organism>
<dbReference type="InterPro" id="IPR011009">
    <property type="entry name" value="Kinase-like_dom_sf"/>
</dbReference>
<dbReference type="SMART" id="SM00220">
    <property type="entry name" value="S_TKc"/>
    <property type="match status" value="1"/>
</dbReference>
<keyword evidence="3" id="KW-1185">Reference proteome</keyword>